<feature type="domain" description="C2H2-type" evidence="3">
    <location>
        <begin position="287"/>
        <end position="316"/>
    </location>
</feature>
<dbReference type="OrthoDB" id="8117402at2759"/>
<evidence type="ECO:0000313" key="5">
    <source>
        <dbReference type="Proteomes" id="UP000054270"/>
    </source>
</evidence>
<dbReference type="STRING" id="945553.A0A0D2NC77"/>
<dbReference type="PROSITE" id="PS50157">
    <property type="entry name" value="ZINC_FINGER_C2H2_2"/>
    <property type="match status" value="1"/>
</dbReference>
<keyword evidence="5" id="KW-1185">Reference proteome</keyword>
<evidence type="ECO:0000259" key="3">
    <source>
        <dbReference type="PROSITE" id="PS50157"/>
    </source>
</evidence>
<keyword evidence="1" id="KW-0479">Metal-binding</keyword>
<dbReference type="AlphaFoldDB" id="A0A0D2NC77"/>
<keyword evidence="1" id="KW-0863">Zinc-finger</keyword>
<name>A0A0D2NC77_HYPSF</name>
<evidence type="ECO:0000256" key="1">
    <source>
        <dbReference type="PROSITE-ProRule" id="PRU00042"/>
    </source>
</evidence>
<dbReference type="Proteomes" id="UP000054270">
    <property type="component" value="Unassembled WGS sequence"/>
</dbReference>
<dbReference type="GO" id="GO:0008270">
    <property type="term" value="F:zinc ion binding"/>
    <property type="evidence" value="ECO:0007669"/>
    <property type="project" value="UniProtKB-KW"/>
</dbReference>
<dbReference type="OMA" id="MWASSRA"/>
<accession>A0A0D2NC77</accession>
<sequence>MSLTLPVEELCRFVVLANISDRDGRVALTLKPSLSKDPSPQTSSGLSIHFETVEADGGYVLSVFTSSRAPVTSMTPYPTPEEGNTPEPVPSTSNQQMDSNSIRLNPMNDDLEGTEFDAWLPSWSDSFISELNNQAFTPEDGMILQNLKDETAFQALGTNEINFSRSEMFNIAQDLNPKLPETRPFADALQPASHALDCPVPDDAFFCPSPATSSPQAERERTESVLQELDHLSVSSSPSPDSPQSTSVQRRWRRVACLHPGCDRQFVSAHTRRIHMRTHEPKARQYFPCTMGCTEAFSRQHDRMRHEVTKHGRECKWACKQCRRFFSFEKTLKNHKCSGQSISRWSLPTEEQEQ</sequence>
<dbReference type="PROSITE" id="PS00028">
    <property type="entry name" value="ZINC_FINGER_C2H2_1"/>
    <property type="match status" value="2"/>
</dbReference>
<evidence type="ECO:0000256" key="2">
    <source>
        <dbReference type="SAM" id="MobiDB-lite"/>
    </source>
</evidence>
<protein>
    <recommendedName>
        <fullName evidence="3">C2H2-type domain-containing protein</fullName>
    </recommendedName>
</protein>
<proteinExistence type="predicted"/>
<dbReference type="EMBL" id="KN817616">
    <property type="protein sequence ID" value="KJA16709.1"/>
    <property type="molecule type" value="Genomic_DNA"/>
</dbReference>
<feature type="region of interest" description="Disordered" evidence="2">
    <location>
        <begin position="70"/>
        <end position="97"/>
    </location>
</feature>
<gene>
    <name evidence="4" type="ORF">HYPSUDRAFT_47080</name>
</gene>
<reference evidence="5" key="1">
    <citation type="submission" date="2014-04" db="EMBL/GenBank/DDBJ databases">
        <title>Evolutionary Origins and Diversification of the Mycorrhizal Mutualists.</title>
        <authorList>
            <consortium name="DOE Joint Genome Institute"/>
            <consortium name="Mycorrhizal Genomics Consortium"/>
            <person name="Kohler A."/>
            <person name="Kuo A."/>
            <person name="Nagy L.G."/>
            <person name="Floudas D."/>
            <person name="Copeland A."/>
            <person name="Barry K.W."/>
            <person name="Cichocki N."/>
            <person name="Veneault-Fourrey C."/>
            <person name="LaButti K."/>
            <person name="Lindquist E.A."/>
            <person name="Lipzen A."/>
            <person name="Lundell T."/>
            <person name="Morin E."/>
            <person name="Murat C."/>
            <person name="Riley R."/>
            <person name="Ohm R."/>
            <person name="Sun H."/>
            <person name="Tunlid A."/>
            <person name="Henrissat B."/>
            <person name="Grigoriev I.V."/>
            <person name="Hibbett D.S."/>
            <person name="Martin F."/>
        </authorList>
    </citation>
    <scope>NUCLEOTIDE SEQUENCE [LARGE SCALE GENOMIC DNA]</scope>
    <source>
        <strain evidence="5">FD-334 SS-4</strain>
    </source>
</reference>
<keyword evidence="1" id="KW-0862">Zinc</keyword>
<dbReference type="SMART" id="SM00355">
    <property type="entry name" value="ZnF_C2H2"/>
    <property type="match status" value="2"/>
</dbReference>
<dbReference type="InterPro" id="IPR013087">
    <property type="entry name" value="Znf_C2H2_type"/>
</dbReference>
<evidence type="ECO:0000313" key="4">
    <source>
        <dbReference type="EMBL" id="KJA16709.1"/>
    </source>
</evidence>
<organism evidence="4 5">
    <name type="scientific">Hypholoma sublateritium (strain FD-334 SS-4)</name>
    <dbReference type="NCBI Taxonomy" id="945553"/>
    <lineage>
        <taxon>Eukaryota</taxon>
        <taxon>Fungi</taxon>
        <taxon>Dikarya</taxon>
        <taxon>Basidiomycota</taxon>
        <taxon>Agaricomycotina</taxon>
        <taxon>Agaricomycetes</taxon>
        <taxon>Agaricomycetidae</taxon>
        <taxon>Agaricales</taxon>
        <taxon>Agaricineae</taxon>
        <taxon>Strophariaceae</taxon>
        <taxon>Hypholoma</taxon>
    </lineage>
</organism>
<dbReference type="Gene3D" id="3.30.160.60">
    <property type="entry name" value="Classic Zinc Finger"/>
    <property type="match status" value="1"/>
</dbReference>